<dbReference type="Pfam" id="PF08279">
    <property type="entry name" value="HTH_11"/>
    <property type="match status" value="1"/>
</dbReference>
<dbReference type="EMBL" id="CP029477">
    <property type="protein sequence ID" value="AWM74817.1"/>
    <property type="molecule type" value="Genomic_DNA"/>
</dbReference>
<name>A0ABM6VZ12_9LACO</name>
<evidence type="ECO:0000313" key="2">
    <source>
        <dbReference type="EMBL" id="AWM74817.1"/>
    </source>
</evidence>
<evidence type="ECO:0000313" key="3">
    <source>
        <dbReference type="Proteomes" id="UP000246036"/>
    </source>
</evidence>
<dbReference type="InterPro" id="IPR013196">
    <property type="entry name" value="HTH_11"/>
</dbReference>
<sequence>MINLKREILIALLNQDSGLRSRELAELLNVTPRTIRNNIKEINQSFQLNVIQYKKPFFYLSNTHEVIKYITFRNQEVHYPNYINDRPFLVYFTIYKRKLIKVQTLSSILHIGRNEIEESIKYLKKIGPTYKIEIEASKNGIYLKGKQIWKDFLLALLSIKRINRLINNQYLRIMFDQNFDKKKFLNYLIQLSKNIQETYKVKASDNLLYILTVMHFLNLNHQKIQPKDYSQFCKEFILFKNNLILQVVKNIEYQNLIKIYPSNKQFIIQGTGNIINHLVLANSKPKYFKPTIKFTNLHGFTLKHTDLDNSFINSLNNKKKFNIGKRVVIYDSNILSLSKYQDEILPLISVFPELEIKVTNNLFELSSLLHIKNKQIIFIAKKERITLDDQNFNIHFLKLKNGIIKDLTRVLTQ</sequence>
<keyword evidence="3" id="KW-1185">Reference proteome</keyword>
<evidence type="ECO:0000259" key="1">
    <source>
        <dbReference type="Pfam" id="PF08279"/>
    </source>
</evidence>
<proteinExistence type="predicted"/>
<dbReference type="InterPro" id="IPR036390">
    <property type="entry name" value="WH_DNA-bd_sf"/>
</dbReference>
<dbReference type="Proteomes" id="UP000246036">
    <property type="component" value="Chromosome"/>
</dbReference>
<dbReference type="RefSeq" id="WP_109585901.1">
    <property type="nucleotide sequence ID" value="NZ_CP029477.1"/>
</dbReference>
<dbReference type="SUPFAM" id="SSF46785">
    <property type="entry name" value="Winged helix' DNA-binding domain"/>
    <property type="match status" value="1"/>
</dbReference>
<accession>A0ABM6VZ12</accession>
<organism evidence="2 3">
    <name type="scientific">Lactobacillus kullabergensis</name>
    <dbReference type="NCBI Taxonomy" id="1218493"/>
    <lineage>
        <taxon>Bacteria</taxon>
        <taxon>Bacillati</taxon>
        <taxon>Bacillota</taxon>
        <taxon>Bacilli</taxon>
        <taxon>Lactobacillales</taxon>
        <taxon>Lactobacillaceae</taxon>
        <taxon>Lactobacillus</taxon>
    </lineage>
</organism>
<gene>
    <name evidence="2" type="ORF">DKL58_01880</name>
</gene>
<protein>
    <recommendedName>
        <fullName evidence="1">Helix-turn-helix type 11 domain-containing protein</fullName>
    </recommendedName>
</protein>
<reference evidence="2 3" key="1">
    <citation type="submission" date="2018-05" db="EMBL/GenBank/DDBJ databases">
        <title>Reference genomes for bee gut microbiota database.</title>
        <authorList>
            <person name="Ellegaard K.M."/>
        </authorList>
    </citation>
    <scope>NUCLEOTIDE SEQUENCE [LARGE SCALE GENOMIC DNA]</scope>
    <source>
        <strain evidence="2 3">ESL0186</strain>
    </source>
</reference>
<feature type="domain" description="Helix-turn-helix type 11" evidence="1">
    <location>
        <begin position="6"/>
        <end position="45"/>
    </location>
</feature>
<dbReference type="Gene3D" id="1.10.10.10">
    <property type="entry name" value="Winged helix-like DNA-binding domain superfamily/Winged helix DNA-binding domain"/>
    <property type="match status" value="1"/>
</dbReference>
<dbReference type="InterPro" id="IPR036388">
    <property type="entry name" value="WH-like_DNA-bd_sf"/>
</dbReference>